<dbReference type="Proteomes" id="UP000637061">
    <property type="component" value="Unassembled WGS sequence"/>
</dbReference>
<dbReference type="AlphaFoldDB" id="A0A8I1EGS4"/>
<comment type="caution">
    <text evidence="1">The sequence shown here is derived from an EMBL/GenBank/DDBJ whole genome shotgun (WGS) entry which is preliminary data.</text>
</comment>
<dbReference type="EMBL" id="JAEHTE010000023">
    <property type="protein sequence ID" value="MBI6885807.1"/>
    <property type="molecule type" value="Genomic_DNA"/>
</dbReference>
<gene>
    <name evidence="1" type="ORF">JEU22_18020</name>
</gene>
<protein>
    <submittedName>
        <fullName evidence="1">Uncharacterized protein</fullName>
    </submittedName>
</protein>
<name>A0A8I1EGS4_PSEPU</name>
<organism evidence="1 2">
    <name type="scientific">Pseudomonas putida</name>
    <name type="common">Arthrobacter siderocapsulatus</name>
    <dbReference type="NCBI Taxonomy" id="303"/>
    <lineage>
        <taxon>Bacteria</taxon>
        <taxon>Pseudomonadati</taxon>
        <taxon>Pseudomonadota</taxon>
        <taxon>Gammaproteobacteria</taxon>
        <taxon>Pseudomonadales</taxon>
        <taxon>Pseudomonadaceae</taxon>
        <taxon>Pseudomonas</taxon>
    </lineage>
</organism>
<reference evidence="1" key="1">
    <citation type="submission" date="2020-12" db="EMBL/GenBank/DDBJ databases">
        <title>Enhanced detection system for hospital associated transmission using whole genome sequencing surveillance.</title>
        <authorList>
            <person name="Harrison L.H."/>
            <person name="Van Tyne D."/>
            <person name="Marsh J.W."/>
            <person name="Griffith M.P."/>
            <person name="Snyder D.J."/>
            <person name="Cooper V.S."/>
            <person name="Mustapha M."/>
        </authorList>
    </citation>
    <scope>NUCLEOTIDE SEQUENCE</scope>
    <source>
        <strain evidence="1">PSB00042</strain>
    </source>
</reference>
<accession>A0A8I1EGS4</accession>
<dbReference type="RefSeq" id="WP_198747734.1">
    <property type="nucleotide sequence ID" value="NZ_JAEHTE010000023.1"/>
</dbReference>
<evidence type="ECO:0000313" key="2">
    <source>
        <dbReference type="Proteomes" id="UP000637061"/>
    </source>
</evidence>
<sequence>MKDQKEAIKSVLSSILAGAEKEGQSLLDSVADDQMVQAARQAAQNKDPDGFYFAFNYPIKNLAEAIVKEAIPGSHKAQFLMAHSDFVSAHLDKVFSKLDGKVCAHDKTKTVIRALMRFFTEGTEIAFNYEQEYAYGLPKRVLKTHESILAFFDGLHHMYYGTPDYYFIAMQNVLAEHAAAVRAEEEADEGAELEE</sequence>
<evidence type="ECO:0000313" key="1">
    <source>
        <dbReference type="EMBL" id="MBI6885807.1"/>
    </source>
</evidence>
<proteinExistence type="predicted"/>